<sequence length="768" mass="82137">MGGANYMGGKRNFVKTRAKDATGKAQRNHFGKQRLGILTRGLSKFHSGALKSTEGGANALARISLAHAQHDFQVQSGNVPLSDDGSLLLPRTPGSFRLLCRGPASDSASSKSRSHSSAHSSTILSALDVSVPISLRAEMDRICNIPNLAGLAVKPERRPHLADYEDAGETVDSSSPETPEPPRKKRRTSPSATRSSSSDPMGSPHMRPQSNPYAGGASDEDFTPLYLSEGYPPHASTSRHMPGFINQLDFGHLAQVDPEFEPMPLDSSPTVPQSFNDSGFSESFPAPGPSTFGNKKNVAAPNVRRDFERARYPFYGDRNVQDTSSRTQSPCAAKLGRSAMASTACPANSNLLDGPHASERLATSSALPSSLYLPFSQPSLDTSSTSLGSPAHGSQVPSQSTSRFLTNTQSPVTVHAERSVFSAARDRLEGDDLPPSTIAYLDEYDSILELPSEDSHFLSATSRRSSLDRPVTSRSQWTNSAWQLALLPSEPKLLTNSPPAESKTDRLPSVDDYDSGVVQESLYDVLHGELFEGADPWRALDDVLGLHSDQPPVDLSQDSGYDAGVNEPTGRLEAIPSILGQSAFINQLGPHEDVETHIPTSSPAKLDFVSSQVICISASAARSYEDNDNDIRNGHSHLPNEAVSGSPATAGTGSLKPYNEVAHGVGRGEYPADVQTIFGPRSFTDQDQCPSQDVASLAQDEKDATPSQCSPELSLCTQPTQSKAVQSTDETPTTRPVASQEDLATSAVRLASIEGPCLFMDEPLSDED</sequence>
<feature type="region of interest" description="Disordered" evidence="1">
    <location>
        <begin position="491"/>
        <end position="511"/>
    </location>
</feature>
<feature type="region of interest" description="Disordered" evidence="1">
    <location>
        <begin position="681"/>
        <end position="742"/>
    </location>
</feature>
<accession>A0ABQ8KL84</accession>
<gene>
    <name evidence="2" type="ORF">C8Q71DRAFT_527685</name>
</gene>
<feature type="region of interest" description="Disordered" evidence="1">
    <location>
        <begin position="100"/>
        <end position="122"/>
    </location>
</feature>
<feature type="compositionally biased region" description="Polar residues" evidence="1">
    <location>
        <begin position="683"/>
        <end position="694"/>
    </location>
</feature>
<feature type="region of interest" description="Disordered" evidence="1">
    <location>
        <begin position="382"/>
        <end position="403"/>
    </location>
</feature>
<organism evidence="2 3">
    <name type="scientific">Rhodofomes roseus</name>
    <dbReference type="NCBI Taxonomy" id="34475"/>
    <lineage>
        <taxon>Eukaryota</taxon>
        <taxon>Fungi</taxon>
        <taxon>Dikarya</taxon>
        <taxon>Basidiomycota</taxon>
        <taxon>Agaricomycotina</taxon>
        <taxon>Agaricomycetes</taxon>
        <taxon>Polyporales</taxon>
        <taxon>Rhodofomes</taxon>
    </lineage>
</organism>
<reference evidence="2 3" key="1">
    <citation type="journal article" date="2021" name="Environ. Microbiol.">
        <title>Gene family expansions and transcriptome signatures uncover fungal adaptations to wood decay.</title>
        <authorList>
            <person name="Hage H."/>
            <person name="Miyauchi S."/>
            <person name="Viragh M."/>
            <person name="Drula E."/>
            <person name="Min B."/>
            <person name="Chaduli D."/>
            <person name="Navarro D."/>
            <person name="Favel A."/>
            <person name="Norest M."/>
            <person name="Lesage-Meessen L."/>
            <person name="Balint B."/>
            <person name="Merenyi Z."/>
            <person name="de Eugenio L."/>
            <person name="Morin E."/>
            <person name="Martinez A.T."/>
            <person name="Baldrian P."/>
            <person name="Stursova M."/>
            <person name="Martinez M.J."/>
            <person name="Novotny C."/>
            <person name="Magnuson J.K."/>
            <person name="Spatafora J.W."/>
            <person name="Maurice S."/>
            <person name="Pangilinan J."/>
            <person name="Andreopoulos W."/>
            <person name="LaButti K."/>
            <person name="Hundley H."/>
            <person name="Na H."/>
            <person name="Kuo A."/>
            <person name="Barry K."/>
            <person name="Lipzen A."/>
            <person name="Henrissat B."/>
            <person name="Riley R."/>
            <person name="Ahrendt S."/>
            <person name="Nagy L.G."/>
            <person name="Grigoriev I.V."/>
            <person name="Martin F."/>
            <person name="Rosso M.N."/>
        </authorList>
    </citation>
    <scope>NUCLEOTIDE SEQUENCE [LARGE SCALE GENOMIC DNA]</scope>
    <source>
        <strain evidence="2 3">CIRM-BRFM 1785</strain>
    </source>
</reference>
<evidence type="ECO:0000256" key="1">
    <source>
        <dbReference type="SAM" id="MobiDB-lite"/>
    </source>
</evidence>
<feature type="region of interest" description="Disordered" evidence="1">
    <location>
        <begin position="625"/>
        <end position="655"/>
    </location>
</feature>
<feature type="compositionally biased region" description="Polar residues" evidence="1">
    <location>
        <begin position="705"/>
        <end position="737"/>
    </location>
</feature>
<dbReference type="Proteomes" id="UP000814176">
    <property type="component" value="Unassembled WGS sequence"/>
</dbReference>
<feature type="region of interest" description="Disordered" evidence="1">
    <location>
        <begin position="164"/>
        <end position="242"/>
    </location>
</feature>
<dbReference type="GeneID" id="71999872"/>
<dbReference type="EMBL" id="JADCUA010000007">
    <property type="protein sequence ID" value="KAH9838391.1"/>
    <property type="molecule type" value="Genomic_DNA"/>
</dbReference>
<proteinExistence type="predicted"/>
<protein>
    <submittedName>
        <fullName evidence="2">Uncharacterized protein</fullName>
    </submittedName>
</protein>
<comment type="caution">
    <text evidence="2">The sequence shown here is derived from an EMBL/GenBank/DDBJ whole genome shotgun (WGS) entry which is preliminary data.</text>
</comment>
<dbReference type="RefSeq" id="XP_047780306.1">
    <property type="nucleotide sequence ID" value="XM_047919140.1"/>
</dbReference>
<evidence type="ECO:0000313" key="2">
    <source>
        <dbReference type="EMBL" id="KAH9838391.1"/>
    </source>
</evidence>
<feature type="compositionally biased region" description="Low complexity" evidence="1">
    <location>
        <begin position="189"/>
        <end position="198"/>
    </location>
</feature>
<evidence type="ECO:0000313" key="3">
    <source>
        <dbReference type="Proteomes" id="UP000814176"/>
    </source>
</evidence>
<keyword evidence="3" id="KW-1185">Reference proteome</keyword>
<feature type="compositionally biased region" description="Low complexity" evidence="1">
    <location>
        <begin position="104"/>
        <end position="122"/>
    </location>
</feature>
<name>A0ABQ8KL84_9APHY</name>